<name>A0A6A6FRP3_9PEZI</name>
<dbReference type="OrthoDB" id="3830579at2759"/>
<keyword evidence="3" id="KW-1185">Reference proteome</keyword>
<dbReference type="InterPro" id="IPR007138">
    <property type="entry name" value="ABM_dom"/>
</dbReference>
<reference evidence="2" key="1">
    <citation type="journal article" date="2020" name="Stud. Mycol.">
        <title>101 Dothideomycetes genomes: a test case for predicting lifestyles and emergence of pathogens.</title>
        <authorList>
            <person name="Haridas S."/>
            <person name="Albert R."/>
            <person name="Binder M."/>
            <person name="Bloem J."/>
            <person name="Labutti K."/>
            <person name="Salamov A."/>
            <person name="Andreopoulos B."/>
            <person name="Baker S."/>
            <person name="Barry K."/>
            <person name="Bills G."/>
            <person name="Bluhm B."/>
            <person name="Cannon C."/>
            <person name="Castanera R."/>
            <person name="Culley D."/>
            <person name="Daum C."/>
            <person name="Ezra D."/>
            <person name="Gonzalez J."/>
            <person name="Henrissat B."/>
            <person name="Kuo A."/>
            <person name="Liang C."/>
            <person name="Lipzen A."/>
            <person name="Lutzoni F."/>
            <person name="Magnuson J."/>
            <person name="Mondo S."/>
            <person name="Nolan M."/>
            <person name="Ohm R."/>
            <person name="Pangilinan J."/>
            <person name="Park H.-J."/>
            <person name="Ramirez L."/>
            <person name="Alfaro M."/>
            <person name="Sun H."/>
            <person name="Tritt A."/>
            <person name="Yoshinaga Y."/>
            <person name="Zwiers L.-H."/>
            <person name="Turgeon B."/>
            <person name="Goodwin S."/>
            <person name="Spatafora J."/>
            <person name="Crous P."/>
            <person name="Grigoriev I."/>
        </authorList>
    </citation>
    <scope>NUCLEOTIDE SEQUENCE</scope>
    <source>
        <strain evidence="2">SCOH1-5</strain>
    </source>
</reference>
<dbReference type="AlphaFoldDB" id="A0A6A6FRP3"/>
<dbReference type="PANTHER" id="PTHR42052">
    <property type="entry name" value="ABM DOMAIN-CONTAINING PROTEIN"/>
    <property type="match status" value="1"/>
</dbReference>
<dbReference type="SUPFAM" id="SSF54909">
    <property type="entry name" value="Dimeric alpha+beta barrel"/>
    <property type="match status" value="2"/>
</dbReference>
<accession>A0A6A6FRP3</accession>
<dbReference type="Proteomes" id="UP000799539">
    <property type="component" value="Unassembled WGS sequence"/>
</dbReference>
<evidence type="ECO:0000259" key="1">
    <source>
        <dbReference type="Pfam" id="PF03992"/>
    </source>
</evidence>
<gene>
    <name evidence="2" type="ORF">CERZMDRAFT_94469</name>
</gene>
<dbReference type="Pfam" id="PF03992">
    <property type="entry name" value="ABM"/>
    <property type="match status" value="1"/>
</dbReference>
<dbReference type="InterPro" id="IPR011008">
    <property type="entry name" value="Dimeric_a/b-barrel"/>
</dbReference>
<evidence type="ECO:0000313" key="2">
    <source>
        <dbReference type="EMBL" id="KAF2216091.1"/>
    </source>
</evidence>
<protein>
    <recommendedName>
        <fullName evidence="1">ABM domain-containing protein</fullName>
    </recommendedName>
</protein>
<organism evidence="2 3">
    <name type="scientific">Cercospora zeae-maydis SCOH1-5</name>
    <dbReference type="NCBI Taxonomy" id="717836"/>
    <lineage>
        <taxon>Eukaryota</taxon>
        <taxon>Fungi</taxon>
        <taxon>Dikarya</taxon>
        <taxon>Ascomycota</taxon>
        <taxon>Pezizomycotina</taxon>
        <taxon>Dothideomycetes</taxon>
        <taxon>Dothideomycetidae</taxon>
        <taxon>Mycosphaerellales</taxon>
        <taxon>Mycosphaerellaceae</taxon>
        <taxon>Cercospora</taxon>
    </lineage>
</organism>
<sequence length="229" mass="25699">MPITEIADFRVKDGITTEAMFDRSSSDFASLMQEWTRAMHRHKGFHTARLGTKVEDESNLIILIDWDDVQSHFACLSSPDYAPIAERIVTDVAPFGGTMCHVALEPYEDVQKAAKCPITAITFFHFEDDPPEDFLERARAFRESAMKEPGPKPLAAAYGITHEEVEDEDTAGKAVVLVAGWESMEAHDAFRASETFQKCMPELVVGVKKSESYRVPLRIVEASMWENPV</sequence>
<feature type="domain" description="ABM" evidence="1">
    <location>
        <begin position="117"/>
        <end position="200"/>
    </location>
</feature>
<dbReference type="PANTHER" id="PTHR42052:SF1">
    <property type="entry name" value="ABM DOMAIN-CONTAINING PROTEIN"/>
    <property type="match status" value="1"/>
</dbReference>
<proteinExistence type="predicted"/>
<dbReference type="Gene3D" id="3.30.70.100">
    <property type="match status" value="2"/>
</dbReference>
<evidence type="ECO:0000313" key="3">
    <source>
        <dbReference type="Proteomes" id="UP000799539"/>
    </source>
</evidence>
<dbReference type="EMBL" id="ML992665">
    <property type="protein sequence ID" value="KAF2216091.1"/>
    <property type="molecule type" value="Genomic_DNA"/>
</dbReference>